<name>A0A9X0A6F9_9CNID</name>
<evidence type="ECO:0000313" key="2">
    <source>
        <dbReference type="Proteomes" id="UP001163046"/>
    </source>
</evidence>
<reference evidence="1" key="1">
    <citation type="submission" date="2023-01" db="EMBL/GenBank/DDBJ databases">
        <title>Genome assembly of the deep-sea coral Lophelia pertusa.</title>
        <authorList>
            <person name="Herrera S."/>
            <person name="Cordes E."/>
        </authorList>
    </citation>
    <scope>NUCLEOTIDE SEQUENCE</scope>
    <source>
        <strain evidence="1">USNM1676648</strain>
        <tissue evidence="1">Polyp</tissue>
    </source>
</reference>
<proteinExistence type="predicted"/>
<dbReference type="AlphaFoldDB" id="A0A9X0A6F9"/>
<keyword evidence="2" id="KW-1185">Reference proteome</keyword>
<gene>
    <name evidence="1" type="ORF">OS493_000130</name>
</gene>
<dbReference type="OrthoDB" id="10605381at2759"/>
<sequence length="540" mass="61105">MAHEKRHYDVMYASSVDVGAERNRKLTLQDVTDRYNEKHAKLDDNHEDVSAKTLSRRCLPPHKSHNAGKDHTGEAAIKFGKVPCKGSGPPPLNMQYARAFAKLSQFVPFRFSSNYSWFRRYSTIISSDLKYPVFLGTKNSFNKDNVWMLYNRDECAGEEVIQALPSHDYHDIRAVVVPSTNLLLNKVVSVDDLGEKLVSWKGSKLSVVLYPKSEYSTSAINHVNERWQLRLHGDEETKAHLSLPNTSIISISLAYLLKELIQYLEDIEQEEDIREFVAPINDAPVENLSLSECFRIQSRKCNACVLMLEIAEELEKSESDLQVCLQDPSQKELLLYGKEAFSLFSELLKVKENDVSVSLENEPRTLHARYTDGGPDQKQQNLQTKIASAIEFRMEASSHSCVLRRSENCSFDNEAERGNAVLSKKCSTGSTISATKFCSAEECFQYLAEVGMANDEIDQLREVAVHAGRDFVNEMNMWWGVRELGRRWNGQPCFGSTLFATPILSHDKLPLSPSLDDDLRAYSKATKEDKNSNPRLNGSV</sequence>
<comment type="caution">
    <text evidence="1">The sequence shown here is derived from an EMBL/GenBank/DDBJ whole genome shotgun (WGS) entry which is preliminary data.</text>
</comment>
<accession>A0A9X0A6F9</accession>
<dbReference type="Proteomes" id="UP001163046">
    <property type="component" value="Unassembled WGS sequence"/>
</dbReference>
<organism evidence="1 2">
    <name type="scientific">Desmophyllum pertusum</name>
    <dbReference type="NCBI Taxonomy" id="174260"/>
    <lineage>
        <taxon>Eukaryota</taxon>
        <taxon>Metazoa</taxon>
        <taxon>Cnidaria</taxon>
        <taxon>Anthozoa</taxon>
        <taxon>Hexacorallia</taxon>
        <taxon>Scleractinia</taxon>
        <taxon>Caryophylliina</taxon>
        <taxon>Caryophylliidae</taxon>
        <taxon>Desmophyllum</taxon>
    </lineage>
</organism>
<protein>
    <submittedName>
        <fullName evidence="1">Uncharacterized protein</fullName>
    </submittedName>
</protein>
<evidence type="ECO:0000313" key="1">
    <source>
        <dbReference type="EMBL" id="KAJ7394326.1"/>
    </source>
</evidence>
<dbReference type="EMBL" id="MU825396">
    <property type="protein sequence ID" value="KAJ7394326.1"/>
    <property type="molecule type" value="Genomic_DNA"/>
</dbReference>